<protein>
    <submittedName>
        <fullName evidence="1">Uncharacterized protein</fullName>
    </submittedName>
</protein>
<gene>
    <name evidence="1" type="ORF">LOY88_004717</name>
</gene>
<reference evidence="1" key="1">
    <citation type="journal article" date="2022" name="bioRxiv">
        <title>Population genetic analysis of Ophidiomyces ophidiicola, the causative agent of snake fungal disease, indicates recent introductions to the USA.</title>
        <authorList>
            <person name="Ladner J.T."/>
            <person name="Palmer J.M."/>
            <person name="Ettinger C.L."/>
            <person name="Stajich J.E."/>
            <person name="Farrell T.M."/>
            <person name="Glorioso B.M."/>
            <person name="Lawson B."/>
            <person name="Price S.J."/>
            <person name="Stengle A.G."/>
            <person name="Grear D.A."/>
            <person name="Lorch J.M."/>
        </authorList>
    </citation>
    <scope>NUCLEOTIDE SEQUENCE</scope>
    <source>
        <strain evidence="1">NWHC 24266-5</strain>
    </source>
</reference>
<proteinExistence type="predicted"/>
<evidence type="ECO:0000313" key="1">
    <source>
        <dbReference type="EMBL" id="KAI2384368.1"/>
    </source>
</evidence>
<organism evidence="1">
    <name type="scientific">Ophidiomyces ophidiicola</name>
    <dbReference type="NCBI Taxonomy" id="1387563"/>
    <lineage>
        <taxon>Eukaryota</taxon>
        <taxon>Fungi</taxon>
        <taxon>Dikarya</taxon>
        <taxon>Ascomycota</taxon>
        <taxon>Pezizomycotina</taxon>
        <taxon>Eurotiomycetes</taxon>
        <taxon>Eurotiomycetidae</taxon>
        <taxon>Onygenales</taxon>
        <taxon>Onygenaceae</taxon>
        <taxon>Ophidiomyces</taxon>
    </lineage>
</organism>
<dbReference type="EMBL" id="JALBCA010000074">
    <property type="protein sequence ID" value="KAI2384368.1"/>
    <property type="molecule type" value="Genomic_DNA"/>
</dbReference>
<accession>A0ACB8UT02</accession>
<sequence>MKGEALAQKLALLWSGKHLIIYAVKWEWSLARKVKRIGSTKRDADVSDAVVLLRKIVAKSWDQIVFTPIEDSALDRVAEEYEKRCPIIHDERQPGILQLYKIPIYRMRDTPLRSLYRLYEDLCASDFIMLGYECTYFFHHSEPSWSLACLPDPQDNDPVRYSILASMVEALVEAFNCRLELGIRRDNTTDLSEERSSNFTSEKAPSWTSDVTAVTKTLVFCEVGSGSSDMTMEQHFLKRNIKIPNGYFYTV</sequence>
<name>A0ACB8UT02_9EURO</name>
<comment type="caution">
    <text evidence="1">The sequence shown here is derived from an EMBL/GenBank/DDBJ whole genome shotgun (WGS) entry which is preliminary data.</text>
</comment>